<dbReference type="EMBL" id="CABHMY010000093">
    <property type="protein sequence ID" value="VUX05383.1"/>
    <property type="molecule type" value="Genomic_DNA"/>
</dbReference>
<evidence type="ECO:0000313" key="4">
    <source>
        <dbReference type="EMBL" id="VUX05383.1"/>
    </source>
</evidence>
<evidence type="ECO:0000313" key="5">
    <source>
        <dbReference type="Proteomes" id="UP000406184"/>
    </source>
</evidence>
<dbReference type="GO" id="GO:0003700">
    <property type="term" value="F:DNA-binding transcription factor activity"/>
    <property type="evidence" value="ECO:0007669"/>
    <property type="project" value="TreeGrafter"/>
</dbReference>
<dbReference type="PRINTS" id="PR00455">
    <property type="entry name" value="HTHTETR"/>
</dbReference>
<dbReference type="Gene3D" id="1.10.357.10">
    <property type="entry name" value="Tetracycline Repressor, domain 2"/>
    <property type="match status" value="1"/>
</dbReference>
<feature type="domain" description="HTH tetR-type" evidence="3">
    <location>
        <begin position="6"/>
        <end position="66"/>
    </location>
</feature>
<reference evidence="4 5" key="1">
    <citation type="submission" date="2019-07" db="EMBL/GenBank/DDBJ databases">
        <authorList>
            <person name="Hibberd C M."/>
            <person name="Gehrig L. J."/>
            <person name="Chang H.-W."/>
            <person name="Venkatesh S."/>
        </authorList>
    </citation>
    <scope>NUCLEOTIDE SEQUENCE [LARGE SCALE GENOMIC DNA]</scope>
    <source>
        <strain evidence="4">Faecalibacterium_prausnitzii_JG_BgPS064</strain>
    </source>
</reference>
<dbReference type="GO" id="GO:0000976">
    <property type="term" value="F:transcription cis-regulatory region binding"/>
    <property type="evidence" value="ECO:0007669"/>
    <property type="project" value="TreeGrafter"/>
</dbReference>
<dbReference type="Pfam" id="PF00440">
    <property type="entry name" value="TetR_N"/>
    <property type="match status" value="1"/>
</dbReference>
<accession>A0A564TDA0</accession>
<evidence type="ECO:0000256" key="2">
    <source>
        <dbReference type="PROSITE-ProRule" id="PRU00335"/>
    </source>
</evidence>
<dbReference type="PROSITE" id="PS50977">
    <property type="entry name" value="HTH_TETR_2"/>
    <property type="match status" value="1"/>
</dbReference>
<dbReference type="PANTHER" id="PTHR30055">
    <property type="entry name" value="HTH-TYPE TRANSCRIPTIONAL REGULATOR RUTR"/>
    <property type="match status" value="1"/>
</dbReference>
<evidence type="ECO:0000259" key="3">
    <source>
        <dbReference type="PROSITE" id="PS50977"/>
    </source>
</evidence>
<gene>
    <name evidence="4" type="primary">kstR2_2</name>
    <name evidence="4" type="ORF">FPPS064S07_02676</name>
</gene>
<organism evidence="4 5">
    <name type="scientific">Faecalibacterium prausnitzii</name>
    <dbReference type="NCBI Taxonomy" id="853"/>
    <lineage>
        <taxon>Bacteria</taxon>
        <taxon>Bacillati</taxon>
        <taxon>Bacillota</taxon>
        <taxon>Clostridia</taxon>
        <taxon>Eubacteriales</taxon>
        <taxon>Oscillospiraceae</taxon>
        <taxon>Faecalibacterium</taxon>
    </lineage>
</organism>
<dbReference type="RefSeq" id="WP_158398618.1">
    <property type="nucleotide sequence ID" value="NZ_CABHMY010000093.1"/>
</dbReference>
<protein>
    <submittedName>
        <fullName evidence="4">HTH-type transcriptional repressor KstR2</fullName>
    </submittedName>
</protein>
<dbReference type="InterPro" id="IPR009057">
    <property type="entry name" value="Homeodomain-like_sf"/>
</dbReference>
<name>A0A564TDA0_9FIRM</name>
<keyword evidence="1 2" id="KW-0238">DNA-binding</keyword>
<dbReference type="AlphaFoldDB" id="A0A564TDA0"/>
<sequence>MQLRNDELAERILEAAKSEFLEKGYRQASVRSIAASVGVTTGALYRYYANKEALFDALVSGPADYLYDQCKSFSEAYSRQELDEQLANLPELTRDSDGGTSDFLKYIYQNYDAFKLIVCCSAGTKYEDYPERLIAIETASSAALVHLMQKAGRLSSDLDDTMIHIVVSSMFTGIFEIIAHDAPMDVALRHISILQDFYTAGWYKILGIL</sequence>
<feature type="DNA-binding region" description="H-T-H motif" evidence="2">
    <location>
        <begin position="29"/>
        <end position="48"/>
    </location>
</feature>
<dbReference type="Proteomes" id="UP000406184">
    <property type="component" value="Unassembled WGS sequence"/>
</dbReference>
<evidence type="ECO:0000256" key="1">
    <source>
        <dbReference type="ARBA" id="ARBA00023125"/>
    </source>
</evidence>
<proteinExistence type="predicted"/>
<dbReference type="InterPro" id="IPR001647">
    <property type="entry name" value="HTH_TetR"/>
</dbReference>
<dbReference type="PANTHER" id="PTHR30055:SF226">
    <property type="entry name" value="HTH-TYPE TRANSCRIPTIONAL REGULATOR PKSA"/>
    <property type="match status" value="1"/>
</dbReference>
<dbReference type="SUPFAM" id="SSF46689">
    <property type="entry name" value="Homeodomain-like"/>
    <property type="match status" value="1"/>
</dbReference>
<keyword evidence="5" id="KW-1185">Reference proteome</keyword>
<dbReference type="InterPro" id="IPR050109">
    <property type="entry name" value="HTH-type_TetR-like_transc_reg"/>
</dbReference>